<dbReference type="Gene3D" id="1.10.443.10">
    <property type="entry name" value="Intergrase catalytic core"/>
    <property type="match status" value="1"/>
</dbReference>
<evidence type="ECO:0000313" key="2">
    <source>
        <dbReference type="EMBL" id="MFB9532640.1"/>
    </source>
</evidence>
<dbReference type="EMBL" id="JBHMCE010000014">
    <property type="protein sequence ID" value="MFB9532640.1"/>
    <property type="molecule type" value="Genomic_DNA"/>
</dbReference>
<keyword evidence="1" id="KW-0233">DNA recombination</keyword>
<sequence>MVPAHIMPQPRPHTANQLEAKVPLQLIMAKTRHKNPRTTMRYTRPGAEAVAEITAILAPPQRTH</sequence>
<protein>
    <recommendedName>
        <fullName evidence="4">Integrase</fullName>
    </recommendedName>
</protein>
<keyword evidence="3" id="KW-1185">Reference proteome</keyword>
<accession>A0ABV5QAY3</accession>
<evidence type="ECO:0000313" key="3">
    <source>
        <dbReference type="Proteomes" id="UP001589646"/>
    </source>
</evidence>
<dbReference type="InterPro" id="IPR011010">
    <property type="entry name" value="DNA_brk_join_enz"/>
</dbReference>
<evidence type="ECO:0008006" key="4">
    <source>
        <dbReference type="Google" id="ProtNLM"/>
    </source>
</evidence>
<dbReference type="Proteomes" id="UP001589646">
    <property type="component" value="Unassembled WGS sequence"/>
</dbReference>
<organism evidence="2 3">
    <name type="scientific">Nonomuraea roseola</name>
    <dbReference type="NCBI Taxonomy" id="46179"/>
    <lineage>
        <taxon>Bacteria</taxon>
        <taxon>Bacillati</taxon>
        <taxon>Actinomycetota</taxon>
        <taxon>Actinomycetes</taxon>
        <taxon>Streptosporangiales</taxon>
        <taxon>Streptosporangiaceae</taxon>
        <taxon>Nonomuraea</taxon>
    </lineage>
</organism>
<comment type="caution">
    <text evidence="2">The sequence shown here is derived from an EMBL/GenBank/DDBJ whole genome shotgun (WGS) entry which is preliminary data.</text>
</comment>
<name>A0ABV5QAY3_9ACTN</name>
<evidence type="ECO:0000256" key="1">
    <source>
        <dbReference type="ARBA" id="ARBA00023172"/>
    </source>
</evidence>
<dbReference type="InterPro" id="IPR013762">
    <property type="entry name" value="Integrase-like_cat_sf"/>
</dbReference>
<gene>
    <name evidence="2" type="ORF">ACFFRN_39050</name>
</gene>
<dbReference type="SUPFAM" id="SSF56349">
    <property type="entry name" value="DNA breaking-rejoining enzymes"/>
    <property type="match status" value="1"/>
</dbReference>
<reference evidence="2 3" key="1">
    <citation type="submission" date="2024-09" db="EMBL/GenBank/DDBJ databases">
        <authorList>
            <person name="Sun Q."/>
            <person name="Mori K."/>
        </authorList>
    </citation>
    <scope>NUCLEOTIDE SEQUENCE [LARGE SCALE GENOMIC DNA]</scope>
    <source>
        <strain evidence="2 3">JCM 3323</strain>
    </source>
</reference>
<dbReference type="RefSeq" id="WP_346117659.1">
    <property type="nucleotide sequence ID" value="NZ_BAAAXC010000005.1"/>
</dbReference>
<proteinExistence type="predicted"/>